<dbReference type="Proteomes" id="UP000199602">
    <property type="component" value="Unassembled WGS sequence"/>
</dbReference>
<keyword evidence="4 9" id="KW-0238">DNA-binding</keyword>
<protein>
    <submittedName>
        <fullName evidence="9">DNA-binding transcriptional response regulator, NtrC family, contains REC, AAA-type ATPase, and a Fis-type DNA-binding domains</fullName>
    </submittedName>
</protein>
<keyword evidence="6" id="KW-0597">Phosphoprotein</keyword>
<dbReference type="Pfam" id="PF25601">
    <property type="entry name" value="AAA_lid_14"/>
    <property type="match status" value="1"/>
</dbReference>
<dbReference type="InterPro" id="IPR027417">
    <property type="entry name" value="P-loop_NTPase"/>
</dbReference>
<evidence type="ECO:0000313" key="9">
    <source>
        <dbReference type="EMBL" id="SDN57072.1"/>
    </source>
</evidence>
<dbReference type="InterPro" id="IPR002197">
    <property type="entry name" value="HTH_Fis"/>
</dbReference>
<dbReference type="InterPro" id="IPR001789">
    <property type="entry name" value="Sig_transdc_resp-reg_receiver"/>
</dbReference>
<dbReference type="GO" id="GO:0000160">
    <property type="term" value="P:phosphorelay signal transduction system"/>
    <property type="evidence" value="ECO:0007669"/>
    <property type="project" value="InterPro"/>
</dbReference>
<dbReference type="InterPro" id="IPR025943">
    <property type="entry name" value="Sigma_54_int_dom_ATP-bd_2"/>
</dbReference>
<dbReference type="PRINTS" id="PR01590">
    <property type="entry name" value="HTHFIS"/>
</dbReference>
<dbReference type="AlphaFoldDB" id="A0A1H0CGU1"/>
<evidence type="ECO:0000256" key="3">
    <source>
        <dbReference type="ARBA" id="ARBA00023015"/>
    </source>
</evidence>
<evidence type="ECO:0000256" key="5">
    <source>
        <dbReference type="ARBA" id="ARBA00023163"/>
    </source>
</evidence>
<dbReference type="Pfam" id="PF00158">
    <property type="entry name" value="Sigma54_activat"/>
    <property type="match status" value="1"/>
</dbReference>
<dbReference type="CDD" id="cd00156">
    <property type="entry name" value="REC"/>
    <property type="match status" value="1"/>
</dbReference>
<dbReference type="GO" id="GO:0043565">
    <property type="term" value="F:sequence-specific DNA binding"/>
    <property type="evidence" value="ECO:0007669"/>
    <property type="project" value="InterPro"/>
</dbReference>
<dbReference type="GO" id="GO:0006355">
    <property type="term" value="P:regulation of DNA-templated transcription"/>
    <property type="evidence" value="ECO:0007669"/>
    <property type="project" value="InterPro"/>
</dbReference>
<dbReference type="SUPFAM" id="SSF46689">
    <property type="entry name" value="Homeodomain-like"/>
    <property type="match status" value="1"/>
</dbReference>
<dbReference type="PROSITE" id="PS50110">
    <property type="entry name" value="RESPONSE_REGULATORY"/>
    <property type="match status" value="1"/>
</dbReference>
<dbReference type="Pfam" id="PF00072">
    <property type="entry name" value="Response_reg"/>
    <property type="match status" value="1"/>
</dbReference>
<dbReference type="EMBL" id="FNIN01000003">
    <property type="protein sequence ID" value="SDN57072.1"/>
    <property type="molecule type" value="Genomic_DNA"/>
</dbReference>
<gene>
    <name evidence="9" type="ORF">SAMN04488516_10344</name>
</gene>
<dbReference type="InterPro" id="IPR002078">
    <property type="entry name" value="Sigma_54_int"/>
</dbReference>
<dbReference type="SMART" id="SM00382">
    <property type="entry name" value="AAA"/>
    <property type="match status" value="1"/>
</dbReference>
<dbReference type="InterPro" id="IPR009057">
    <property type="entry name" value="Homeodomain-like_sf"/>
</dbReference>
<dbReference type="PANTHER" id="PTHR32071:SF119">
    <property type="entry name" value="SIGMA L-DEPENDENT TRANSCRIPTIONAL REGULATOR YPLP-RELATED"/>
    <property type="match status" value="1"/>
</dbReference>
<evidence type="ECO:0000256" key="2">
    <source>
        <dbReference type="ARBA" id="ARBA00022840"/>
    </source>
</evidence>
<sequence length="449" mass="50972">MLPKIAILDDDKIFCKRVTKIIQSKFSIQTDVFYNGADFLAKLEKRDYDLLFLDLGLPDINGFKILEYLTRLQKSIEIVIVTGDSTIDNAVKAIKQGACDYLVKPVSKNRLELTVGSLLEKIKLKQENAFLKQIVANRSQNNFIATCPKMVEILDMVKKIAPLNCNVLLQGETGTGKEMIAHMIHELSTREKGPFVAINCGAFTEDLIANELFGHDKEAFTGASSSKKGLLEAAHKGTVFLDEIGDMPLKLQVKLLKVIEERRIYRLGSTKPIDLDIRIIAATNKDLRKLVDDNRFREDLFFRLNVVTLHLPRLSERKEDLKPLIFHFITKYNTKFGKNIKRLSEEAYTILLNYDFPGNVRELENIIQRAVALADGDEIKAKHLPSDLTLVNLDKIDSDVLLSLEEVEKKHIKKVLEFTGYDKKTAAAILGLPKTTLWRRIKKFNLKSS</sequence>
<dbReference type="FunFam" id="3.40.50.300:FF:000006">
    <property type="entry name" value="DNA-binding transcriptional regulator NtrC"/>
    <property type="match status" value="1"/>
</dbReference>
<dbReference type="Gene3D" id="1.10.8.60">
    <property type="match status" value="1"/>
</dbReference>
<dbReference type="CDD" id="cd00009">
    <property type="entry name" value="AAA"/>
    <property type="match status" value="1"/>
</dbReference>
<dbReference type="PROSITE" id="PS00676">
    <property type="entry name" value="SIGMA54_INTERACT_2"/>
    <property type="match status" value="1"/>
</dbReference>
<dbReference type="Pfam" id="PF02954">
    <property type="entry name" value="HTH_8"/>
    <property type="match status" value="1"/>
</dbReference>
<dbReference type="RefSeq" id="WP_092064103.1">
    <property type="nucleotide sequence ID" value="NZ_FNIN01000003.1"/>
</dbReference>
<dbReference type="InterPro" id="IPR058031">
    <property type="entry name" value="AAA_lid_NorR"/>
</dbReference>
<dbReference type="OrthoDB" id="9763792at2"/>
<organism evidence="9 10">
    <name type="scientific">Desulfonauticus submarinus</name>
    <dbReference type="NCBI Taxonomy" id="206665"/>
    <lineage>
        <taxon>Bacteria</taxon>
        <taxon>Pseudomonadati</taxon>
        <taxon>Thermodesulfobacteriota</taxon>
        <taxon>Desulfovibrionia</taxon>
        <taxon>Desulfovibrionales</taxon>
        <taxon>Desulfonauticaceae</taxon>
        <taxon>Desulfonauticus</taxon>
    </lineage>
</organism>
<accession>A0A1H0CGU1</accession>
<evidence type="ECO:0000313" key="10">
    <source>
        <dbReference type="Proteomes" id="UP000199602"/>
    </source>
</evidence>
<dbReference type="PROSITE" id="PS50045">
    <property type="entry name" value="SIGMA54_INTERACT_4"/>
    <property type="match status" value="1"/>
</dbReference>
<evidence type="ECO:0000256" key="4">
    <source>
        <dbReference type="ARBA" id="ARBA00023125"/>
    </source>
</evidence>
<dbReference type="Gene3D" id="1.10.10.60">
    <property type="entry name" value="Homeodomain-like"/>
    <property type="match status" value="1"/>
</dbReference>
<evidence type="ECO:0000256" key="6">
    <source>
        <dbReference type="PROSITE-ProRule" id="PRU00169"/>
    </source>
</evidence>
<name>A0A1H0CGU1_9BACT</name>
<dbReference type="SUPFAM" id="SSF52540">
    <property type="entry name" value="P-loop containing nucleoside triphosphate hydrolases"/>
    <property type="match status" value="1"/>
</dbReference>
<dbReference type="GO" id="GO:0005524">
    <property type="term" value="F:ATP binding"/>
    <property type="evidence" value="ECO:0007669"/>
    <property type="project" value="UniProtKB-KW"/>
</dbReference>
<keyword evidence="10" id="KW-1185">Reference proteome</keyword>
<dbReference type="InterPro" id="IPR011006">
    <property type="entry name" value="CheY-like_superfamily"/>
</dbReference>
<dbReference type="SUPFAM" id="SSF52172">
    <property type="entry name" value="CheY-like"/>
    <property type="match status" value="1"/>
</dbReference>
<dbReference type="InterPro" id="IPR025944">
    <property type="entry name" value="Sigma_54_int_dom_CS"/>
</dbReference>
<reference evidence="9 10" key="1">
    <citation type="submission" date="2016-10" db="EMBL/GenBank/DDBJ databases">
        <authorList>
            <person name="de Groot N.N."/>
        </authorList>
    </citation>
    <scope>NUCLEOTIDE SEQUENCE [LARGE SCALE GENOMIC DNA]</scope>
    <source>
        <strain evidence="9 10">DSM 15269</strain>
    </source>
</reference>
<dbReference type="PROSITE" id="PS00675">
    <property type="entry name" value="SIGMA54_INTERACT_1"/>
    <property type="match status" value="1"/>
</dbReference>
<dbReference type="InterPro" id="IPR025662">
    <property type="entry name" value="Sigma_54_int_dom_ATP-bd_1"/>
</dbReference>
<feature type="modified residue" description="4-aspartylphosphate" evidence="6">
    <location>
        <position position="54"/>
    </location>
</feature>
<proteinExistence type="predicted"/>
<feature type="domain" description="Sigma-54 factor interaction" evidence="7">
    <location>
        <begin position="143"/>
        <end position="372"/>
    </location>
</feature>
<keyword evidence="3" id="KW-0805">Transcription regulation</keyword>
<dbReference type="Gene3D" id="3.40.50.300">
    <property type="entry name" value="P-loop containing nucleotide triphosphate hydrolases"/>
    <property type="match status" value="1"/>
</dbReference>
<dbReference type="Gene3D" id="3.40.50.2300">
    <property type="match status" value="1"/>
</dbReference>
<dbReference type="PROSITE" id="PS00688">
    <property type="entry name" value="SIGMA54_INTERACT_3"/>
    <property type="match status" value="1"/>
</dbReference>
<keyword evidence="1" id="KW-0547">Nucleotide-binding</keyword>
<evidence type="ECO:0000256" key="1">
    <source>
        <dbReference type="ARBA" id="ARBA00022741"/>
    </source>
</evidence>
<keyword evidence="5" id="KW-0804">Transcription</keyword>
<evidence type="ECO:0000259" key="8">
    <source>
        <dbReference type="PROSITE" id="PS50110"/>
    </source>
</evidence>
<feature type="domain" description="Response regulatory" evidence="8">
    <location>
        <begin position="4"/>
        <end position="119"/>
    </location>
</feature>
<dbReference type="InterPro" id="IPR003593">
    <property type="entry name" value="AAA+_ATPase"/>
</dbReference>
<evidence type="ECO:0000259" key="7">
    <source>
        <dbReference type="PROSITE" id="PS50045"/>
    </source>
</evidence>
<keyword evidence="2" id="KW-0067">ATP-binding</keyword>
<dbReference type="STRING" id="206665.SAMN04488516_10344"/>
<dbReference type="SMART" id="SM00448">
    <property type="entry name" value="REC"/>
    <property type="match status" value="1"/>
</dbReference>
<dbReference type="PANTHER" id="PTHR32071">
    <property type="entry name" value="TRANSCRIPTIONAL REGULATORY PROTEIN"/>
    <property type="match status" value="1"/>
</dbReference>